<evidence type="ECO:0000313" key="9">
    <source>
        <dbReference type="EMBL" id="AKL95055.1"/>
    </source>
</evidence>
<dbReference type="InterPro" id="IPR045498">
    <property type="entry name" value="HflX_C"/>
</dbReference>
<dbReference type="InterPro" id="IPR025121">
    <property type="entry name" value="GTPase_HflX_N"/>
</dbReference>
<comment type="subcellular location">
    <subcellularLocation>
        <location evidence="6">Cytoplasm</location>
    </subcellularLocation>
    <text evidence="6">May associate with membranes.</text>
</comment>
<dbReference type="OrthoDB" id="9812272at2"/>
<dbReference type="AlphaFoldDB" id="A0A0D8ICY0"/>
<dbReference type="Gene3D" id="6.10.250.2860">
    <property type="match status" value="1"/>
</dbReference>
<feature type="binding site" evidence="7">
    <location>
        <begin position="269"/>
        <end position="272"/>
    </location>
    <ligand>
        <name>GTP</name>
        <dbReference type="ChEBI" id="CHEBI:37565"/>
    </ligand>
</feature>
<keyword evidence="4 8" id="KW-0460">Magnesium</keyword>
<evidence type="ECO:0000256" key="6">
    <source>
        <dbReference type="HAMAP-Rule" id="MF_00900"/>
    </source>
</evidence>
<dbReference type="PANTHER" id="PTHR10229:SF0">
    <property type="entry name" value="GTP-BINDING PROTEIN 6-RELATED"/>
    <property type="match status" value="1"/>
</dbReference>
<evidence type="ECO:0000256" key="1">
    <source>
        <dbReference type="ARBA" id="ARBA00022490"/>
    </source>
</evidence>
<dbReference type="InterPro" id="IPR027417">
    <property type="entry name" value="P-loop_NTPase"/>
</dbReference>
<dbReference type="Gene3D" id="3.40.50.11060">
    <property type="entry name" value="GTPase HflX, N-terminal domain"/>
    <property type="match status" value="1"/>
</dbReference>
<keyword evidence="5 6" id="KW-0342">GTP-binding</keyword>
<comment type="function">
    <text evidence="6">GTPase that associates with the 50S ribosomal subunit and may have a role during protein synthesis or ribosome biogenesis.</text>
</comment>
<proteinExistence type="inferred from homology"/>
<keyword evidence="10" id="KW-1185">Reference proteome</keyword>
<dbReference type="PRINTS" id="PR00326">
    <property type="entry name" value="GTP1OBG"/>
</dbReference>
<evidence type="ECO:0000256" key="8">
    <source>
        <dbReference type="PIRSR" id="PIRSR006809-2"/>
    </source>
</evidence>
<dbReference type="PANTHER" id="PTHR10229">
    <property type="entry name" value="GTP-BINDING PROTEIN HFLX"/>
    <property type="match status" value="1"/>
</dbReference>
<comment type="cofactor">
    <cofactor evidence="8">
        <name>Mg(2+)</name>
        <dbReference type="ChEBI" id="CHEBI:18420"/>
    </cofactor>
</comment>
<feature type="binding site" evidence="8">
    <location>
        <position position="221"/>
    </location>
    <ligand>
        <name>Mg(2+)</name>
        <dbReference type="ChEBI" id="CHEBI:18420"/>
    </ligand>
</feature>
<feature type="binding site" evidence="7">
    <location>
        <begin position="214"/>
        <end position="221"/>
    </location>
    <ligand>
        <name>GTP</name>
        <dbReference type="ChEBI" id="CHEBI:37565"/>
    </ligand>
</feature>
<evidence type="ECO:0000256" key="7">
    <source>
        <dbReference type="PIRSR" id="PIRSR006809-1"/>
    </source>
</evidence>
<feature type="binding site" evidence="7">
    <location>
        <begin position="356"/>
        <end position="358"/>
    </location>
    <ligand>
        <name>GTP</name>
        <dbReference type="ChEBI" id="CHEBI:37565"/>
    </ligand>
</feature>
<evidence type="ECO:0000256" key="2">
    <source>
        <dbReference type="ARBA" id="ARBA00022723"/>
    </source>
</evidence>
<dbReference type="HAMAP" id="MF_00900">
    <property type="entry name" value="GTPase_HflX"/>
    <property type="match status" value="1"/>
</dbReference>
<dbReference type="GO" id="GO:0043022">
    <property type="term" value="F:ribosome binding"/>
    <property type="evidence" value="ECO:0007669"/>
    <property type="project" value="TreeGrafter"/>
</dbReference>
<dbReference type="KEGG" id="cace:CACET_c16060"/>
<comment type="subunit">
    <text evidence="6">Monomer. Associates with the 50S ribosomal subunit.</text>
</comment>
<dbReference type="Pfam" id="PF16360">
    <property type="entry name" value="GTP-bdg_M"/>
    <property type="match status" value="1"/>
</dbReference>
<dbReference type="Pfam" id="PF01926">
    <property type="entry name" value="MMR_HSR1"/>
    <property type="match status" value="1"/>
</dbReference>
<dbReference type="Pfam" id="PF13167">
    <property type="entry name" value="GTP-bdg_N"/>
    <property type="match status" value="1"/>
</dbReference>
<feature type="binding site" evidence="7">
    <location>
        <begin position="247"/>
        <end position="251"/>
    </location>
    <ligand>
        <name>GTP</name>
        <dbReference type="ChEBI" id="CHEBI:37565"/>
    </ligand>
</feature>
<dbReference type="Proteomes" id="UP000035704">
    <property type="component" value="Chromosome"/>
</dbReference>
<dbReference type="InterPro" id="IPR032305">
    <property type="entry name" value="GTP-bd_M"/>
</dbReference>
<dbReference type="PATRIC" id="fig|84022.5.peg.3062"/>
<dbReference type="PIRSF" id="PIRSF006809">
    <property type="entry name" value="GTP-binding_hflX_prd"/>
    <property type="match status" value="1"/>
</dbReference>
<feature type="binding site" evidence="8">
    <location>
        <position position="249"/>
    </location>
    <ligand>
        <name>Mg(2+)</name>
        <dbReference type="ChEBI" id="CHEBI:18420"/>
    </ligand>
</feature>
<accession>A0A0D8ICY0</accession>
<dbReference type="InterPro" id="IPR006073">
    <property type="entry name" value="GTP-bd"/>
</dbReference>
<dbReference type="STRING" id="84022.CACET_c16060"/>
<dbReference type="SUPFAM" id="SSF52540">
    <property type="entry name" value="P-loop containing nucleoside triphosphate hydrolases"/>
    <property type="match status" value="1"/>
</dbReference>
<evidence type="ECO:0000256" key="5">
    <source>
        <dbReference type="ARBA" id="ARBA00023134"/>
    </source>
</evidence>
<dbReference type="InterPro" id="IPR016496">
    <property type="entry name" value="GTPase_HflX"/>
</dbReference>
<comment type="similarity">
    <text evidence="6">Belongs to the TRAFAC class OBG-HflX-like GTPase superfamily. HflX GTPase family.</text>
</comment>
<dbReference type="InterPro" id="IPR042108">
    <property type="entry name" value="GTPase_HflX_N_sf"/>
</dbReference>
<dbReference type="PROSITE" id="PS51705">
    <property type="entry name" value="G_HFLX"/>
    <property type="match status" value="1"/>
</dbReference>
<dbReference type="GO" id="GO:0005525">
    <property type="term" value="F:GTP binding"/>
    <property type="evidence" value="ECO:0007669"/>
    <property type="project" value="UniProtKB-UniRule"/>
</dbReference>
<dbReference type="EMBL" id="CP009687">
    <property type="protein sequence ID" value="AKL95055.1"/>
    <property type="molecule type" value="Genomic_DNA"/>
</dbReference>
<protein>
    <recommendedName>
        <fullName evidence="6">GTPase HflX</fullName>
    </recommendedName>
    <alternativeName>
        <fullName evidence="6">GTP-binding protein HflX</fullName>
    </alternativeName>
</protein>
<dbReference type="NCBIfam" id="TIGR03156">
    <property type="entry name" value="GTP_HflX"/>
    <property type="match status" value="1"/>
</dbReference>
<dbReference type="InterPro" id="IPR030394">
    <property type="entry name" value="G_HFLX_dom"/>
</dbReference>
<dbReference type="Gene3D" id="3.40.50.300">
    <property type="entry name" value="P-loop containing nucleotide triphosphate hydrolases"/>
    <property type="match status" value="1"/>
</dbReference>
<dbReference type="GO" id="GO:0005737">
    <property type="term" value="C:cytoplasm"/>
    <property type="evidence" value="ECO:0007669"/>
    <property type="project" value="UniProtKB-SubCell"/>
</dbReference>
<evidence type="ECO:0000256" key="4">
    <source>
        <dbReference type="ARBA" id="ARBA00022842"/>
    </source>
</evidence>
<feature type="binding site" evidence="7">
    <location>
        <begin position="335"/>
        <end position="338"/>
    </location>
    <ligand>
        <name>GTP</name>
        <dbReference type="ChEBI" id="CHEBI:37565"/>
    </ligand>
</feature>
<dbReference type="FunFam" id="3.40.50.11060:FF:000001">
    <property type="entry name" value="GTPase HflX"/>
    <property type="match status" value="1"/>
</dbReference>
<evidence type="ECO:0000256" key="3">
    <source>
        <dbReference type="ARBA" id="ARBA00022741"/>
    </source>
</evidence>
<dbReference type="GO" id="GO:0003924">
    <property type="term" value="F:GTPase activity"/>
    <property type="evidence" value="ECO:0007669"/>
    <property type="project" value="UniProtKB-UniRule"/>
</dbReference>
<organism evidence="9 10">
    <name type="scientific">Clostridium aceticum</name>
    <dbReference type="NCBI Taxonomy" id="84022"/>
    <lineage>
        <taxon>Bacteria</taxon>
        <taxon>Bacillati</taxon>
        <taxon>Bacillota</taxon>
        <taxon>Clostridia</taxon>
        <taxon>Eubacteriales</taxon>
        <taxon>Clostridiaceae</taxon>
        <taxon>Clostridium</taxon>
    </lineage>
</organism>
<dbReference type="Pfam" id="PF19275">
    <property type="entry name" value="HflX_C"/>
    <property type="match status" value="1"/>
</dbReference>
<dbReference type="RefSeq" id="WP_044823796.1">
    <property type="nucleotide sequence ID" value="NZ_CP009687.1"/>
</dbReference>
<name>A0A0D8ICY0_9CLOT</name>
<sequence length="432" mass="48775">MEKENLETLEEAQKIRSLLVGLQVSNKPQDESLDESMKELEELAKAAGAEVIAVVVQNRPAIHVAYYIGKGKVQEIAELCQHHEIDVVIFNDELSGSQIRNLEEVVGVDVIDRTNLILDIFAQRAQTKEGKLQVELAQLKYRLPRLTGLGKQLSRQGGGIGTKGPGEMKLETDRRHILRRIDDIRGQLKEVKKVRETQRAQRLKSDLPIVALVGYTNAGKSSLMNTFLRQSEGYDEKREVYAKNQLFATLDTSLRKISLPNKTEFLLTDTVGFVSKLPHDLVDAFKSTLEEVKYADLLLHIIDASNENYELQKLTTSKVLKELGVDNKKIIDVFNKCDLLEDMPATSKSENVISISALTGKNLDQLTEMIDSIIGKKILEINLLVPYSEGSIVSQLHKEAEVLSTDYQEEGIVLKVKIEEDYYERYKKFHLV</sequence>
<gene>
    <name evidence="6 9" type="primary">hflX</name>
    <name evidence="9" type="ORF">CACET_c16060</name>
</gene>
<dbReference type="GO" id="GO:0046872">
    <property type="term" value="F:metal ion binding"/>
    <property type="evidence" value="ECO:0007669"/>
    <property type="project" value="UniProtKB-KW"/>
</dbReference>
<reference evidence="9 10" key="1">
    <citation type="submission" date="2014-10" db="EMBL/GenBank/DDBJ databases">
        <title>Genome sequence of Clostridium aceticum DSM 1496.</title>
        <authorList>
            <person name="Poehlein A."/>
            <person name="Schiel-Bengelsdorf B."/>
            <person name="Gottschalk G."/>
            <person name="Duerre P."/>
            <person name="Daniel R."/>
        </authorList>
    </citation>
    <scope>NUCLEOTIDE SEQUENCE [LARGE SCALE GENOMIC DNA]</scope>
    <source>
        <strain evidence="9 10">DSM 1496</strain>
    </source>
</reference>
<dbReference type="CDD" id="cd01878">
    <property type="entry name" value="HflX"/>
    <property type="match status" value="1"/>
</dbReference>
<keyword evidence="3 6" id="KW-0547">Nucleotide-binding</keyword>
<keyword evidence="1 6" id="KW-0963">Cytoplasm</keyword>
<keyword evidence="2 8" id="KW-0479">Metal-binding</keyword>
<evidence type="ECO:0000313" key="10">
    <source>
        <dbReference type="Proteomes" id="UP000035704"/>
    </source>
</evidence>